<dbReference type="CDD" id="cd00112">
    <property type="entry name" value="LDLa"/>
    <property type="match status" value="3"/>
</dbReference>
<evidence type="ECO:0000256" key="10">
    <source>
        <dbReference type="PROSITE-ProRule" id="PRU00124"/>
    </source>
</evidence>
<dbReference type="GO" id="GO:0043235">
    <property type="term" value="C:receptor complex"/>
    <property type="evidence" value="ECO:0007669"/>
    <property type="project" value="TreeGrafter"/>
</dbReference>
<comment type="caution">
    <text evidence="11">The sequence shown here is derived from an EMBL/GenBank/DDBJ whole genome shotgun (WGS) entry which is preliminary data.</text>
</comment>
<feature type="non-terminal residue" evidence="11">
    <location>
        <position position="1"/>
    </location>
</feature>
<dbReference type="SMART" id="SM00192">
    <property type="entry name" value="LDLa"/>
    <property type="match status" value="4"/>
</dbReference>
<keyword evidence="8" id="KW-0675">Receptor</keyword>
<evidence type="ECO:0000256" key="2">
    <source>
        <dbReference type="ARBA" id="ARBA00022692"/>
    </source>
</evidence>
<keyword evidence="5" id="KW-1133">Transmembrane helix</keyword>
<evidence type="ECO:0000256" key="5">
    <source>
        <dbReference type="ARBA" id="ARBA00022989"/>
    </source>
</evidence>
<feature type="disulfide bond" evidence="10">
    <location>
        <begin position="176"/>
        <end position="191"/>
    </location>
</feature>
<dbReference type="Proteomes" id="UP000676336">
    <property type="component" value="Unassembled WGS sequence"/>
</dbReference>
<feature type="non-terminal residue" evidence="11">
    <location>
        <position position="196"/>
    </location>
</feature>
<dbReference type="Gene3D" id="4.10.400.10">
    <property type="entry name" value="Low-density Lipoprotein Receptor"/>
    <property type="match status" value="4"/>
</dbReference>
<dbReference type="GO" id="GO:0006898">
    <property type="term" value="P:receptor-mediated endocytosis"/>
    <property type="evidence" value="ECO:0007669"/>
    <property type="project" value="TreeGrafter"/>
</dbReference>
<dbReference type="InterPro" id="IPR036055">
    <property type="entry name" value="LDL_receptor-like_sf"/>
</dbReference>
<keyword evidence="9" id="KW-0325">Glycoprotein</keyword>
<dbReference type="SUPFAM" id="SSF57424">
    <property type="entry name" value="LDL receptor-like module"/>
    <property type="match status" value="4"/>
</dbReference>
<keyword evidence="3" id="KW-0732">Signal</keyword>
<dbReference type="FunFam" id="4.10.400.10:FF:000002">
    <property type="entry name" value="Low-density lipoprotein receptor-related protein 1"/>
    <property type="match status" value="1"/>
</dbReference>
<evidence type="ECO:0000256" key="1">
    <source>
        <dbReference type="ARBA" id="ARBA00004167"/>
    </source>
</evidence>
<keyword evidence="7 10" id="KW-1015">Disulfide bond</keyword>
<dbReference type="PROSITE" id="PS01209">
    <property type="entry name" value="LDLRA_1"/>
    <property type="match status" value="1"/>
</dbReference>
<dbReference type="InterPro" id="IPR051221">
    <property type="entry name" value="LDLR-related"/>
</dbReference>
<comment type="caution">
    <text evidence="10">Lacks conserved residue(s) required for the propagation of feature annotation.</text>
</comment>
<evidence type="ECO:0000313" key="12">
    <source>
        <dbReference type="Proteomes" id="UP000676336"/>
    </source>
</evidence>
<name>A0A8S3ILF8_9BILA</name>
<dbReference type="PANTHER" id="PTHR22722:SF14">
    <property type="entry name" value="MEGALIN, ISOFORM A"/>
    <property type="match status" value="1"/>
</dbReference>
<dbReference type="PANTHER" id="PTHR22722">
    <property type="entry name" value="LOW-DENSITY LIPOPROTEIN RECEPTOR-RELATED PROTEIN 2-RELATED"/>
    <property type="match status" value="1"/>
</dbReference>
<evidence type="ECO:0000256" key="7">
    <source>
        <dbReference type="ARBA" id="ARBA00023157"/>
    </source>
</evidence>
<dbReference type="GO" id="GO:0016324">
    <property type="term" value="C:apical plasma membrane"/>
    <property type="evidence" value="ECO:0007669"/>
    <property type="project" value="TreeGrafter"/>
</dbReference>
<keyword evidence="6" id="KW-0472">Membrane</keyword>
<dbReference type="PROSITE" id="PS50068">
    <property type="entry name" value="LDLRA_2"/>
    <property type="match status" value="4"/>
</dbReference>
<gene>
    <name evidence="11" type="ORF">SMN809_LOCUS76031</name>
</gene>
<dbReference type="AlphaFoldDB" id="A0A8S3ILF8"/>
<dbReference type="InterPro" id="IPR023415">
    <property type="entry name" value="LDLR_class-A_CS"/>
</dbReference>
<feature type="disulfide bond" evidence="10">
    <location>
        <begin position="79"/>
        <end position="97"/>
    </location>
</feature>
<keyword evidence="4" id="KW-0677">Repeat</keyword>
<evidence type="ECO:0000313" key="11">
    <source>
        <dbReference type="EMBL" id="CAF5202804.1"/>
    </source>
</evidence>
<evidence type="ECO:0000256" key="9">
    <source>
        <dbReference type="ARBA" id="ARBA00023180"/>
    </source>
</evidence>
<accession>A0A8S3ILF8</accession>
<dbReference type="PRINTS" id="PR00261">
    <property type="entry name" value="LDLRECEPTOR"/>
</dbReference>
<dbReference type="InterPro" id="IPR002172">
    <property type="entry name" value="LDrepeatLR_classA_rpt"/>
</dbReference>
<keyword evidence="2" id="KW-0812">Transmembrane</keyword>
<dbReference type="Pfam" id="PF00057">
    <property type="entry name" value="Ldl_recept_a"/>
    <property type="match status" value="4"/>
</dbReference>
<evidence type="ECO:0000256" key="8">
    <source>
        <dbReference type="ARBA" id="ARBA00023170"/>
    </source>
</evidence>
<evidence type="ECO:0000256" key="6">
    <source>
        <dbReference type="ARBA" id="ARBA00023136"/>
    </source>
</evidence>
<evidence type="ECO:0000256" key="4">
    <source>
        <dbReference type="ARBA" id="ARBA00022737"/>
    </source>
</evidence>
<comment type="subcellular location">
    <subcellularLocation>
        <location evidence="1">Membrane</location>
        <topology evidence="1">Single-pass membrane protein</topology>
    </subcellularLocation>
</comment>
<dbReference type="FunFam" id="4.10.400.10:FF:000034">
    <property type="entry name" value="Low-density lipoprotein receptor-related protein 2"/>
    <property type="match status" value="1"/>
</dbReference>
<dbReference type="GO" id="GO:0042562">
    <property type="term" value="F:hormone binding"/>
    <property type="evidence" value="ECO:0007669"/>
    <property type="project" value="TreeGrafter"/>
</dbReference>
<reference evidence="11" key="1">
    <citation type="submission" date="2021-02" db="EMBL/GenBank/DDBJ databases">
        <authorList>
            <person name="Nowell W R."/>
        </authorList>
    </citation>
    <scope>NUCLEOTIDE SEQUENCE</scope>
</reference>
<feature type="disulfide bond" evidence="10">
    <location>
        <begin position="91"/>
        <end position="106"/>
    </location>
</feature>
<organism evidence="11 12">
    <name type="scientific">Rotaria magnacalcarata</name>
    <dbReference type="NCBI Taxonomy" id="392030"/>
    <lineage>
        <taxon>Eukaryota</taxon>
        <taxon>Metazoa</taxon>
        <taxon>Spiralia</taxon>
        <taxon>Gnathifera</taxon>
        <taxon>Rotifera</taxon>
        <taxon>Eurotatoria</taxon>
        <taxon>Bdelloidea</taxon>
        <taxon>Philodinida</taxon>
        <taxon>Philodinidae</taxon>
        <taxon>Rotaria</taxon>
    </lineage>
</organism>
<proteinExistence type="predicted"/>
<protein>
    <submittedName>
        <fullName evidence="11">Uncharacterized protein</fullName>
    </submittedName>
</protein>
<evidence type="ECO:0000256" key="3">
    <source>
        <dbReference type="ARBA" id="ARBA00022729"/>
    </source>
</evidence>
<dbReference type="EMBL" id="CAJOBI010333886">
    <property type="protein sequence ID" value="CAF5202804.1"/>
    <property type="molecule type" value="Genomic_DNA"/>
</dbReference>
<sequence>ETCRHECECQSGSFLCDKIETTICETTNCTTNQFTCESDGRCIPLSWKCDKVEDCSDGTDELSSHCQYECFDDKNSFQCSNGQCTNATYRCDGLPDCRDGSDEVNCSYVIPCKEYECPRSKLCIPKAWVCDGTLDCGHEDDSDESSDCKINQCDTSSGRYFQCRDNFNCLPIEQKCDGHKDCNDRSDELNCSLCTC</sequence>